<evidence type="ECO:0000313" key="3">
    <source>
        <dbReference type="Proteomes" id="UP001596915"/>
    </source>
</evidence>
<dbReference type="EMBL" id="JBHTGL010000008">
    <property type="protein sequence ID" value="MFD0624984.1"/>
    <property type="molecule type" value="Genomic_DNA"/>
</dbReference>
<feature type="region of interest" description="Disordered" evidence="1">
    <location>
        <begin position="52"/>
        <end position="84"/>
    </location>
</feature>
<name>A0ABW2WU76_9ACTN</name>
<evidence type="ECO:0000313" key="2">
    <source>
        <dbReference type="EMBL" id="MFD0624984.1"/>
    </source>
</evidence>
<feature type="region of interest" description="Disordered" evidence="1">
    <location>
        <begin position="1"/>
        <end position="24"/>
    </location>
</feature>
<gene>
    <name evidence="2" type="ORF">ACFQ2K_21755</name>
</gene>
<accession>A0ABW2WU76</accession>
<protein>
    <submittedName>
        <fullName evidence="2">Uncharacterized protein</fullName>
    </submittedName>
</protein>
<organism evidence="2 3">
    <name type="scientific">Streptomyces sanglieri</name>
    <dbReference type="NCBI Taxonomy" id="193460"/>
    <lineage>
        <taxon>Bacteria</taxon>
        <taxon>Bacillati</taxon>
        <taxon>Actinomycetota</taxon>
        <taxon>Actinomycetes</taxon>
        <taxon>Kitasatosporales</taxon>
        <taxon>Streptomycetaceae</taxon>
        <taxon>Streptomyces</taxon>
    </lineage>
</organism>
<evidence type="ECO:0000256" key="1">
    <source>
        <dbReference type="SAM" id="MobiDB-lite"/>
    </source>
</evidence>
<dbReference type="Proteomes" id="UP001596915">
    <property type="component" value="Unassembled WGS sequence"/>
</dbReference>
<sequence length="84" mass="8504">MPSTISSLPSPVRSRKYGRSTGQEAGSVPHALIFFTVSAGRSAVPLDLLGRAASPARTTATGSSRCTSPSGTSMPGMRAVSPSP</sequence>
<reference evidence="3" key="1">
    <citation type="journal article" date="2019" name="Int. J. Syst. Evol. Microbiol.">
        <title>The Global Catalogue of Microorganisms (GCM) 10K type strain sequencing project: providing services to taxonomists for standard genome sequencing and annotation.</title>
        <authorList>
            <consortium name="The Broad Institute Genomics Platform"/>
            <consortium name="The Broad Institute Genome Sequencing Center for Infectious Disease"/>
            <person name="Wu L."/>
            <person name="Ma J."/>
        </authorList>
    </citation>
    <scope>NUCLEOTIDE SEQUENCE [LARGE SCALE GENOMIC DNA]</scope>
    <source>
        <strain evidence="3">JCM 12607</strain>
    </source>
</reference>
<feature type="compositionally biased region" description="Polar residues" evidence="1">
    <location>
        <begin position="56"/>
        <end position="73"/>
    </location>
</feature>
<proteinExistence type="predicted"/>
<keyword evidence="3" id="KW-1185">Reference proteome</keyword>
<comment type="caution">
    <text evidence="2">The sequence shown here is derived from an EMBL/GenBank/DDBJ whole genome shotgun (WGS) entry which is preliminary data.</text>
</comment>